<dbReference type="InterPro" id="IPR047826">
    <property type="entry name" value="CLMN_CH_second"/>
</dbReference>
<feature type="region of interest" description="Disordered" evidence="10">
    <location>
        <begin position="49"/>
        <end position="97"/>
    </location>
</feature>
<evidence type="ECO:0000256" key="6">
    <source>
        <dbReference type="ARBA" id="ARBA00023136"/>
    </source>
</evidence>
<keyword evidence="5" id="KW-1133">Transmembrane helix</keyword>
<comment type="subcellular location">
    <subcellularLocation>
        <location evidence="1">Membrane</location>
        <topology evidence="1">Single-pass type IV membrane protein</topology>
    </subcellularLocation>
</comment>
<evidence type="ECO:0000256" key="8">
    <source>
        <dbReference type="ARBA" id="ARBA00070333"/>
    </source>
</evidence>
<feature type="region of interest" description="Disordered" evidence="10">
    <location>
        <begin position="601"/>
        <end position="666"/>
    </location>
</feature>
<evidence type="ECO:0000313" key="12">
    <source>
        <dbReference type="Proteomes" id="UP000515131"/>
    </source>
</evidence>
<feature type="region of interest" description="Disordered" evidence="10">
    <location>
        <begin position="520"/>
        <end position="549"/>
    </location>
</feature>
<sequence>MTRRHAPATARHLRHQVAGLPGSMKPFPSPRRSFHTEGAARPTFLILGAAESGERRGGALPPKDGHRRHPGKSDRRVEKCGERVPSSMSKHVQRPRGVTSRCLRGSKWLPYPWSIQGTSQTEAGFNPSLDSQEAKLHFPAPLAGGGGLATEYRPTEVERENVQKRTFTRWVNLHLEKCDPPLEVKDLFIDIQDGKILMALLEVLSGRNLLHEYKSSSHRIFRLNNIAKALKFLEDSNVKLVSIDAAEIADGNPSLVLGLIWNIILFFQIKELTGNLSRNSPSSSLSPGSGGTDSDTSFPPTPTAERSVAISVKDQRKAIRTLLAWVQRKTRKYGVAVQDFAGSWRSGMAFLAVIKAIDPSLVDMKQALEDSMRENLEKAFRVAHEALHIPRLLEPEDIMVDTPDEQSIVTYVAQFLEHFPELEAEDLVDSDKEAPIESTFVHIKETPSEQESTFFLLTENGERAYTVNHEASHPPPSKVFVCDKSEGAKECYLSVMPSQALSDSSTDFMHQIIDQALQEVPGKASSTGEPSPESSILSSRKDNRRSNSLPIKKTVHFEADTYKEASCSKDPFYSQDLRFEGNPRGTKDSLKQDGDVLAAEIAEEKPKQEAPKIPEAASDESPGVESLVDRKINHSQTSESCPSWNGAPEGAAGGGKESRPLSPLGDNAVMADSLEIKVQLLTVEAMAEEDYFESTPLKASKFNSDLIDFASTSQAFNEVPPPREKRPVEEEVPEDHAEKLGKRRSKSAHQRKDSDESPERPDKQEPHKDPGQEDPGYSLAPEEAPVEKKPEVYEKPKRKSARRRRGEDEGEAEGPQGPDGELPSDPPSGSLSLETLHSRSQEGLDFKPSPPLSKVSVIPHDLFYYPHYEVPLAAVLEAYAEGSEDLKHQDLDLEEPEDYLHDLGAGAEEAKEAEVSWNSCIFSGPDEEGPEASIPAPSTDRGAEGTRPASEPAPPAPPEGHQPGEAEESGPVESHQSQESENSGNLANSLEEKVTGESISSKKKEKRKHVDHVESSIFIAPGTVRSSEDLEGDTGDHKVLSRTSHSDSSIYIRRHTNRSLESDHFSYVQLRNAADQDDRRNRMLTRYNTQKLTELILQFYGIRADMKKECKHTRMSMKVFLAVRELAGLVRYCRIGIKPPT</sequence>
<dbReference type="PROSITE" id="PS00020">
    <property type="entry name" value="ACTININ_2"/>
    <property type="match status" value="1"/>
</dbReference>
<dbReference type="SUPFAM" id="SSF47576">
    <property type="entry name" value="Calponin-homology domain, CH-domain"/>
    <property type="match status" value="1"/>
</dbReference>
<keyword evidence="7" id="KW-0009">Actin-binding</keyword>
<feature type="compositionally biased region" description="Basic and acidic residues" evidence="10">
    <location>
        <begin position="71"/>
        <end position="82"/>
    </location>
</feature>
<dbReference type="Pfam" id="PF00307">
    <property type="entry name" value="CH"/>
    <property type="match status" value="2"/>
</dbReference>
<dbReference type="InterPro" id="IPR036872">
    <property type="entry name" value="CH_dom_sf"/>
</dbReference>
<evidence type="ECO:0000313" key="13">
    <source>
        <dbReference type="RefSeq" id="XP_025775176.1"/>
    </source>
</evidence>
<dbReference type="CDD" id="cd21245">
    <property type="entry name" value="CH_CLMN_rpt2"/>
    <property type="match status" value="1"/>
</dbReference>
<name>A0A6P6HIL7_PUMCO</name>
<feature type="compositionally biased region" description="Basic residues" evidence="10">
    <location>
        <begin position="1001"/>
        <end position="1010"/>
    </location>
</feature>
<dbReference type="Proteomes" id="UP000515131">
    <property type="component" value="Unplaced"/>
</dbReference>
<protein>
    <recommendedName>
        <fullName evidence="8">Calmin</fullName>
    </recommendedName>
    <alternativeName>
        <fullName evidence="9">Calponin-like transmembrane domain protein</fullName>
    </alternativeName>
</protein>
<feature type="compositionally biased region" description="Low complexity" evidence="10">
    <location>
        <begin position="278"/>
        <end position="298"/>
    </location>
</feature>
<feature type="compositionally biased region" description="Basic residues" evidence="10">
    <location>
        <begin position="1"/>
        <end position="15"/>
    </location>
</feature>
<dbReference type="InterPro" id="IPR052403">
    <property type="entry name" value="LINC-complex_assoc"/>
</dbReference>
<dbReference type="GeneID" id="112855872"/>
<keyword evidence="6" id="KW-0472">Membrane</keyword>
<feature type="region of interest" description="Disordered" evidence="10">
    <location>
        <begin position="1"/>
        <end position="27"/>
    </location>
</feature>
<evidence type="ECO:0000256" key="7">
    <source>
        <dbReference type="ARBA" id="ARBA00023203"/>
    </source>
</evidence>
<dbReference type="GO" id="GO:0005737">
    <property type="term" value="C:cytoplasm"/>
    <property type="evidence" value="ECO:0007669"/>
    <property type="project" value="TreeGrafter"/>
</dbReference>
<feature type="region of interest" description="Disordered" evidence="10">
    <location>
        <begin position="712"/>
        <end position="855"/>
    </location>
</feature>
<feature type="compositionally biased region" description="Polar residues" evidence="10">
    <location>
        <begin position="634"/>
        <end position="643"/>
    </location>
</feature>
<dbReference type="InterPro" id="IPR047827">
    <property type="entry name" value="CLMN_CH_first"/>
</dbReference>
<dbReference type="PROSITE" id="PS50021">
    <property type="entry name" value="CH"/>
    <property type="match status" value="2"/>
</dbReference>
<dbReference type="GO" id="GO:0008285">
    <property type="term" value="P:negative regulation of cell population proliferation"/>
    <property type="evidence" value="ECO:0007669"/>
    <property type="project" value="TreeGrafter"/>
</dbReference>
<organism evidence="12 13">
    <name type="scientific">Puma concolor</name>
    <name type="common">Mountain lion</name>
    <name type="synonym">Felis concolor</name>
    <dbReference type="NCBI Taxonomy" id="9696"/>
    <lineage>
        <taxon>Eukaryota</taxon>
        <taxon>Metazoa</taxon>
        <taxon>Chordata</taxon>
        <taxon>Craniata</taxon>
        <taxon>Vertebrata</taxon>
        <taxon>Euteleostomi</taxon>
        <taxon>Mammalia</taxon>
        <taxon>Eutheria</taxon>
        <taxon>Laurasiatheria</taxon>
        <taxon>Carnivora</taxon>
        <taxon>Feliformia</taxon>
        <taxon>Felidae</taxon>
        <taxon>Felinae</taxon>
        <taxon>Puma</taxon>
    </lineage>
</organism>
<feature type="domain" description="Calponin-homology (CH)" evidence="11">
    <location>
        <begin position="161"/>
        <end position="268"/>
    </location>
</feature>
<feature type="compositionally biased region" description="Basic and acidic residues" evidence="10">
    <location>
        <begin position="750"/>
        <end position="771"/>
    </location>
</feature>
<feature type="compositionally biased region" description="Basic and acidic residues" evidence="10">
    <location>
        <begin position="785"/>
        <end position="795"/>
    </location>
</feature>
<feature type="domain" description="Calponin-homology (CH)" evidence="11">
    <location>
        <begin position="316"/>
        <end position="420"/>
    </location>
</feature>
<feature type="compositionally biased region" description="Basic and acidic residues" evidence="10">
    <location>
        <begin position="721"/>
        <end position="740"/>
    </location>
</feature>
<evidence type="ECO:0000256" key="2">
    <source>
        <dbReference type="ARBA" id="ARBA00022553"/>
    </source>
</evidence>
<dbReference type="KEGG" id="pcoo:112855872"/>
<keyword evidence="2" id="KW-0597">Phosphoprotein</keyword>
<dbReference type="CTD" id="79789"/>
<reference evidence="13" key="1">
    <citation type="submission" date="2025-08" db="UniProtKB">
        <authorList>
            <consortium name="RefSeq"/>
        </authorList>
    </citation>
    <scope>IDENTIFICATION</scope>
    <source>
        <tissue evidence="13">Blood</tissue>
    </source>
</reference>
<dbReference type="Gene3D" id="1.10.418.10">
    <property type="entry name" value="Calponin-like domain"/>
    <property type="match status" value="2"/>
</dbReference>
<evidence type="ECO:0000256" key="4">
    <source>
        <dbReference type="ARBA" id="ARBA00022737"/>
    </source>
</evidence>
<evidence type="ECO:0000256" key="9">
    <source>
        <dbReference type="ARBA" id="ARBA00082870"/>
    </source>
</evidence>
<feature type="compositionally biased region" description="Pro residues" evidence="10">
    <location>
        <begin position="951"/>
        <end position="960"/>
    </location>
</feature>
<feature type="region of interest" description="Disordered" evidence="10">
    <location>
        <begin position="278"/>
        <end position="309"/>
    </location>
</feature>
<feature type="compositionally biased region" description="Basic and acidic residues" evidence="10">
    <location>
        <begin position="602"/>
        <end position="612"/>
    </location>
</feature>
<keyword evidence="4" id="KW-0677">Repeat</keyword>
<feature type="compositionally biased region" description="Polar residues" evidence="10">
    <location>
        <begin position="974"/>
        <end position="988"/>
    </location>
</feature>
<feature type="compositionally biased region" description="Polar residues" evidence="10">
    <location>
        <begin position="524"/>
        <end position="538"/>
    </location>
</feature>
<evidence type="ECO:0000256" key="3">
    <source>
        <dbReference type="ARBA" id="ARBA00022692"/>
    </source>
</evidence>
<evidence type="ECO:0000256" key="10">
    <source>
        <dbReference type="SAM" id="MobiDB-lite"/>
    </source>
</evidence>
<dbReference type="FunFam" id="1.10.418.10:FF:000057">
    <property type="entry name" value="Calmin"/>
    <property type="match status" value="1"/>
</dbReference>
<keyword evidence="3" id="KW-0812">Transmembrane</keyword>
<evidence type="ECO:0000259" key="11">
    <source>
        <dbReference type="PROSITE" id="PS50021"/>
    </source>
</evidence>
<dbReference type="CDD" id="cd21191">
    <property type="entry name" value="CH_CLMN_rpt1"/>
    <property type="match status" value="1"/>
</dbReference>
<feature type="region of interest" description="Disordered" evidence="10">
    <location>
        <begin position="920"/>
        <end position="1045"/>
    </location>
</feature>
<evidence type="ECO:0000256" key="1">
    <source>
        <dbReference type="ARBA" id="ARBA00004211"/>
    </source>
</evidence>
<dbReference type="FunFam" id="1.10.418.10:FF:000063">
    <property type="entry name" value="Calmin"/>
    <property type="match status" value="1"/>
</dbReference>
<dbReference type="PANTHER" id="PTHR47535">
    <property type="entry name" value="MUSCLE-SPECIFIC PROTEIN 300 KDA, ISOFORM G"/>
    <property type="match status" value="1"/>
</dbReference>
<feature type="compositionally biased region" description="Basic and acidic residues" evidence="10">
    <location>
        <begin position="836"/>
        <end position="845"/>
    </location>
</feature>
<dbReference type="GO" id="GO:0005640">
    <property type="term" value="C:nuclear outer membrane"/>
    <property type="evidence" value="ECO:0007669"/>
    <property type="project" value="TreeGrafter"/>
</dbReference>
<dbReference type="PROSITE" id="PS00019">
    <property type="entry name" value="ACTININ_1"/>
    <property type="match status" value="1"/>
</dbReference>
<dbReference type="SMART" id="SM00033">
    <property type="entry name" value="CH"/>
    <property type="match status" value="2"/>
</dbReference>
<accession>A0A6P6HIL7</accession>
<dbReference type="GO" id="GO:0034993">
    <property type="term" value="C:meiotic nuclear membrane microtubule tethering complex"/>
    <property type="evidence" value="ECO:0007669"/>
    <property type="project" value="TreeGrafter"/>
</dbReference>
<proteinExistence type="predicted"/>
<feature type="compositionally biased region" description="Low complexity" evidence="10">
    <location>
        <begin position="818"/>
        <end position="834"/>
    </location>
</feature>
<dbReference type="PANTHER" id="PTHR47535:SF7">
    <property type="entry name" value="CALMIN"/>
    <property type="match status" value="1"/>
</dbReference>
<dbReference type="GO" id="GO:0051015">
    <property type="term" value="F:actin filament binding"/>
    <property type="evidence" value="ECO:0007669"/>
    <property type="project" value="TreeGrafter"/>
</dbReference>
<dbReference type="InterPro" id="IPR001715">
    <property type="entry name" value="CH_dom"/>
</dbReference>
<evidence type="ECO:0000256" key="5">
    <source>
        <dbReference type="ARBA" id="ARBA00022989"/>
    </source>
</evidence>
<gene>
    <name evidence="13" type="primary">CLMN</name>
</gene>
<dbReference type="RefSeq" id="XP_025775176.1">
    <property type="nucleotide sequence ID" value="XM_025919391.1"/>
</dbReference>
<dbReference type="GO" id="GO:0007097">
    <property type="term" value="P:nuclear migration"/>
    <property type="evidence" value="ECO:0007669"/>
    <property type="project" value="TreeGrafter"/>
</dbReference>
<keyword evidence="12" id="KW-1185">Reference proteome</keyword>
<dbReference type="InterPro" id="IPR001589">
    <property type="entry name" value="Actinin_actin-bd_CS"/>
</dbReference>
<dbReference type="AlphaFoldDB" id="A0A6P6HIL7"/>